<evidence type="ECO:0000259" key="7">
    <source>
        <dbReference type="PROSITE" id="PS50850"/>
    </source>
</evidence>
<keyword evidence="3 6" id="KW-1133">Transmembrane helix</keyword>
<gene>
    <name evidence="8" type="ORF">D0T12_08655</name>
</gene>
<keyword evidence="2 6" id="KW-0812">Transmembrane</keyword>
<keyword evidence="4 6" id="KW-0472">Membrane</keyword>
<dbReference type="PANTHER" id="PTHR42718">
    <property type="entry name" value="MAJOR FACILITATOR SUPERFAMILY MULTIDRUG TRANSPORTER MFSC"/>
    <property type="match status" value="1"/>
</dbReference>
<feature type="domain" description="Major facilitator superfamily (MFS) profile" evidence="7">
    <location>
        <begin position="2"/>
        <end position="483"/>
    </location>
</feature>
<feature type="transmembrane region" description="Helical" evidence="6">
    <location>
        <begin position="291"/>
        <end position="308"/>
    </location>
</feature>
<dbReference type="PANTHER" id="PTHR42718:SF42">
    <property type="entry name" value="EXPORT PROTEIN"/>
    <property type="match status" value="1"/>
</dbReference>
<evidence type="ECO:0000256" key="6">
    <source>
        <dbReference type="SAM" id="Phobius"/>
    </source>
</evidence>
<feature type="transmembrane region" description="Helical" evidence="6">
    <location>
        <begin position="315"/>
        <end position="337"/>
    </location>
</feature>
<dbReference type="EMBL" id="QVNQ01000002">
    <property type="protein sequence ID" value="RFS86619.1"/>
    <property type="molecule type" value="Genomic_DNA"/>
</dbReference>
<reference evidence="8 9" key="1">
    <citation type="submission" date="2018-08" db="EMBL/GenBank/DDBJ databases">
        <title>Actinomadura spongicola sp. nov., isolated from marine sponge Leucetta chagosensis.</title>
        <authorList>
            <person name="Li L."/>
            <person name="Lin H.W."/>
        </authorList>
    </citation>
    <scope>NUCLEOTIDE SEQUENCE [LARGE SCALE GENOMIC DNA]</scope>
    <source>
        <strain evidence="8 9">LHW52907</strain>
    </source>
</reference>
<dbReference type="InterPro" id="IPR036259">
    <property type="entry name" value="MFS_trans_sf"/>
</dbReference>
<sequence length="506" mass="51445">MILALLGMSLLVVGLDSLIISLALPSVQTDLDATVGQLQWMIDAYTLLFGGLVMFAGGLGDRFGRRRTLLLGLTLFLAASLGAALSSTAEMLIACRAGMGVGGALIMPSTLAIIKHVFPAEEQKRAIFIWSTIGALGTPLGPIVGGILLDRFWWGSIFWINVPVIAVILVAAAALIPESRHEDHPGLDVVGAALSVAGFGCLIFGVIEAPEHGWGAPRTITLLVLGAVLLVAFVTWESRARGPMLNMSLMRVPAFGGPAAVILVQTFVMGGTVFIITQYLQFVQGHGPMEAGLRMLAILAMVLAAPLIKLTERLGLWAGLALGLAVVAAAQLVISTAGAEDEIQILVGLGLLGLGLGLNLPTSTNSILDATPEHQSGAGSAVVDSAAQLGTAMGIAVVGSILTTTYADSLATPPGLPDAAAEQARDSVGGAHAVAAHLGDGGARLVDAANQAFTDGMGAATLTGAGVALAGAVLVLVGLSRRTPAPAVPEPPATTTAPALDPAPDR</sequence>
<feature type="transmembrane region" description="Helical" evidence="6">
    <location>
        <begin position="153"/>
        <end position="175"/>
    </location>
</feature>
<dbReference type="InterPro" id="IPR020846">
    <property type="entry name" value="MFS_dom"/>
</dbReference>
<feature type="transmembrane region" description="Helical" evidence="6">
    <location>
        <begin position="37"/>
        <end position="56"/>
    </location>
</feature>
<evidence type="ECO:0000313" key="8">
    <source>
        <dbReference type="EMBL" id="RFS86619.1"/>
    </source>
</evidence>
<dbReference type="AlphaFoldDB" id="A0A372GNF9"/>
<comment type="caution">
    <text evidence="8">The sequence shown here is derived from an EMBL/GenBank/DDBJ whole genome shotgun (WGS) entry which is preliminary data.</text>
</comment>
<evidence type="ECO:0000256" key="1">
    <source>
        <dbReference type="ARBA" id="ARBA00004651"/>
    </source>
</evidence>
<comment type="subcellular location">
    <subcellularLocation>
        <location evidence="1">Cell membrane</location>
        <topology evidence="1">Multi-pass membrane protein</topology>
    </subcellularLocation>
</comment>
<feature type="transmembrane region" description="Helical" evidence="6">
    <location>
        <begin position="343"/>
        <end position="360"/>
    </location>
</feature>
<proteinExistence type="predicted"/>
<feature type="region of interest" description="Disordered" evidence="5">
    <location>
        <begin position="483"/>
        <end position="506"/>
    </location>
</feature>
<dbReference type="Gene3D" id="1.20.1250.20">
    <property type="entry name" value="MFS general substrate transporter like domains"/>
    <property type="match status" value="1"/>
</dbReference>
<evidence type="ECO:0000256" key="3">
    <source>
        <dbReference type="ARBA" id="ARBA00022989"/>
    </source>
</evidence>
<dbReference type="CDD" id="cd17321">
    <property type="entry name" value="MFS_MMR_MDR_like"/>
    <property type="match status" value="1"/>
</dbReference>
<evidence type="ECO:0000313" key="9">
    <source>
        <dbReference type="Proteomes" id="UP000262882"/>
    </source>
</evidence>
<dbReference type="Pfam" id="PF07690">
    <property type="entry name" value="MFS_1"/>
    <property type="match status" value="1"/>
</dbReference>
<feature type="transmembrane region" description="Helical" evidence="6">
    <location>
        <begin position="68"/>
        <end position="85"/>
    </location>
</feature>
<feature type="transmembrane region" description="Helical" evidence="6">
    <location>
        <begin position="219"/>
        <end position="236"/>
    </location>
</feature>
<feature type="transmembrane region" description="Helical" evidence="6">
    <location>
        <begin position="187"/>
        <end position="207"/>
    </location>
</feature>
<dbReference type="Proteomes" id="UP000262882">
    <property type="component" value="Unassembled WGS sequence"/>
</dbReference>
<evidence type="ECO:0000256" key="5">
    <source>
        <dbReference type="SAM" id="MobiDB-lite"/>
    </source>
</evidence>
<dbReference type="SUPFAM" id="SSF103473">
    <property type="entry name" value="MFS general substrate transporter"/>
    <property type="match status" value="1"/>
</dbReference>
<dbReference type="GO" id="GO:0005886">
    <property type="term" value="C:plasma membrane"/>
    <property type="evidence" value="ECO:0007669"/>
    <property type="project" value="UniProtKB-SubCell"/>
</dbReference>
<evidence type="ECO:0000256" key="2">
    <source>
        <dbReference type="ARBA" id="ARBA00022692"/>
    </source>
</evidence>
<dbReference type="GO" id="GO:0022857">
    <property type="term" value="F:transmembrane transporter activity"/>
    <property type="evidence" value="ECO:0007669"/>
    <property type="project" value="InterPro"/>
</dbReference>
<dbReference type="PRINTS" id="PR01036">
    <property type="entry name" value="TCRTETB"/>
</dbReference>
<feature type="transmembrane region" description="Helical" evidence="6">
    <location>
        <begin position="126"/>
        <end position="147"/>
    </location>
</feature>
<dbReference type="PROSITE" id="PS50850">
    <property type="entry name" value="MFS"/>
    <property type="match status" value="1"/>
</dbReference>
<name>A0A372GNF9_9ACTN</name>
<organism evidence="8 9">
    <name type="scientific">Actinomadura spongiicola</name>
    <dbReference type="NCBI Taxonomy" id="2303421"/>
    <lineage>
        <taxon>Bacteria</taxon>
        <taxon>Bacillati</taxon>
        <taxon>Actinomycetota</taxon>
        <taxon>Actinomycetes</taxon>
        <taxon>Streptosporangiales</taxon>
        <taxon>Thermomonosporaceae</taxon>
        <taxon>Actinomadura</taxon>
    </lineage>
</organism>
<dbReference type="InterPro" id="IPR011701">
    <property type="entry name" value="MFS"/>
</dbReference>
<protein>
    <submittedName>
        <fullName evidence="8">MFS transporter</fullName>
    </submittedName>
</protein>
<evidence type="ECO:0000256" key="4">
    <source>
        <dbReference type="ARBA" id="ARBA00023136"/>
    </source>
</evidence>
<feature type="compositionally biased region" description="Low complexity" evidence="5">
    <location>
        <begin position="493"/>
        <end position="506"/>
    </location>
</feature>
<feature type="transmembrane region" description="Helical" evidence="6">
    <location>
        <begin position="91"/>
        <end position="114"/>
    </location>
</feature>
<dbReference type="Gene3D" id="1.20.1720.10">
    <property type="entry name" value="Multidrug resistance protein D"/>
    <property type="match status" value="1"/>
</dbReference>
<feature type="transmembrane region" description="Helical" evidence="6">
    <location>
        <begin position="257"/>
        <end position="279"/>
    </location>
</feature>
<keyword evidence="9" id="KW-1185">Reference proteome</keyword>
<accession>A0A372GNF9</accession>